<feature type="signal peptide" evidence="5">
    <location>
        <begin position="1"/>
        <end position="17"/>
    </location>
</feature>
<dbReference type="Gene3D" id="3.20.20.140">
    <property type="entry name" value="Metal-dependent hydrolases"/>
    <property type="match status" value="1"/>
</dbReference>
<comment type="cofactor">
    <cofactor evidence="1">
        <name>Zn(2+)</name>
        <dbReference type="ChEBI" id="CHEBI:29105"/>
    </cofactor>
</comment>
<dbReference type="SUPFAM" id="SSF51556">
    <property type="entry name" value="Metallo-dependent hydrolases"/>
    <property type="match status" value="1"/>
</dbReference>
<evidence type="ECO:0000313" key="8">
    <source>
        <dbReference type="Proteomes" id="UP000623467"/>
    </source>
</evidence>
<dbReference type="GO" id="GO:0005829">
    <property type="term" value="C:cytosol"/>
    <property type="evidence" value="ECO:0007669"/>
    <property type="project" value="TreeGrafter"/>
</dbReference>
<dbReference type="Proteomes" id="UP000623467">
    <property type="component" value="Unassembled WGS sequence"/>
</dbReference>
<dbReference type="PANTHER" id="PTHR11271:SF37">
    <property type="entry name" value="FAMILY PROTEIN, PUTATIVE (AFU_ORTHOLOGUE AFUA_4G00460)-RELATED"/>
    <property type="match status" value="1"/>
</dbReference>
<accession>A0A8H6ZC07</accession>
<evidence type="ECO:0000256" key="5">
    <source>
        <dbReference type="SAM" id="SignalP"/>
    </source>
</evidence>
<evidence type="ECO:0000256" key="4">
    <source>
        <dbReference type="ARBA" id="ARBA00022833"/>
    </source>
</evidence>
<evidence type="ECO:0000259" key="6">
    <source>
        <dbReference type="Pfam" id="PF01979"/>
    </source>
</evidence>
<keyword evidence="4" id="KW-0862">Zinc</keyword>
<protein>
    <submittedName>
        <fullName evidence="7">5-methylthioadenosine/S-adenosylhomocysteine deaminase</fullName>
    </submittedName>
</protein>
<name>A0A8H6ZC07_9AGAR</name>
<dbReference type="InterPro" id="IPR051607">
    <property type="entry name" value="Metallo-dep_hydrolases"/>
</dbReference>
<organism evidence="7 8">
    <name type="scientific">Mycena sanguinolenta</name>
    <dbReference type="NCBI Taxonomy" id="230812"/>
    <lineage>
        <taxon>Eukaryota</taxon>
        <taxon>Fungi</taxon>
        <taxon>Dikarya</taxon>
        <taxon>Basidiomycota</taxon>
        <taxon>Agaricomycotina</taxon>
        <taxon>Agaricomycetes</taxon>
        <taxon>Agaricomycetidae</taxon>
        <taxon>Agaricales</taxon>
        <taxon>Marasmiineae</taxon>
        <taxon>Mycenaceae</taxon>
        <taxon>Mycena</taxon>
    </lineage>
</organism>
<gene>
    <name evidence="7" type="ORF">MSAN_00334000</name>
</gene>
<keyword evidence="2" id="KW-0479">Metal-binding</keyword>
<keyword evidence="5" id="KW-0732">Signal</keyword>
<dbReference type="EMBL" id="JACAZH010000002">
    <property type="protein sequence ID" value="KAF7374494.1"/>
    <property type="molecule type" value="Genomic_DNA"/>
</dbReference>
<comment type="caution">
    <text evidence="7">The sequence shown here is derived from an EMBL/GenBank/DDBJ whole genome shotgun (WGS) entry which is preliminary data.</text>
</comment>
<keyword evidence="3" id="KW-0378">Hydrolase</keyword>
<dbReference type="OrthoDB" id="194468at2759"/>
<proteinExistence type="predicted"/>
<dbReference type="InterPro" id="IPR011059">
    <property type="entry name" value="Metal-dep_hydrolase_composite"/>
</dbReference>
<dbReference type="InterPro" id="IPR032466">
    <property type="entry name" value="Metal_Hydrolase"/>
</dbReference>
<dbReference type="SUPFAM" id="SSF51338">
    <property type="entry name" value="Composite domain of metallo-dependent hydrolases"/>
    <property type="match status" value="1"/>
</dbReference>
<feature type="domain" description="Amidohydrolase-related" evidence="6">
    <location>
        <begin position="78"/>
        <end position="222"/>
    </location>
</feature>
<reference evidence="7" key="1">
    <citation type="submission" date="2020-05" db="EMBL/GenBank/DDBJ databases">
        <title>Mycena genomes resolve the evolution of fungal bioluminescence.</title>
        <authorList>
            <person name="Tsai I.J."/>
        </authorList>
    </citation>
    <scope>NUCLEOTIDE SEQUENCE</scope>
    <source>
        <strain evidence="7">160909Yilan</strain>
    </source>
</reference>
<dbReference type="Pfam" id="PF01979">
    <property type="entry name" value="Amidohydro_1"/>
    <property type="match status" value="2"/>
</dbReference>
<evidence type="ECO:0000256" key="3">
    <source>
        <dbReference type="ARBA" id="ARBA00022801"/>
    </source>
</evidence>
<dbReference type="Gene3D" id="2.30.40.10">
    <property type="entry name" value="Urease, subunit C, domain 1"/>
    <property type="match status" value="1"/>
</dbReference>
<feature type="domain" description="Amidohydrolase-related" evidence="6">
    <location>
        <begin position="274"/>
        <end position="440"/>
    </location>
</feature>
<dbReference type="AlphaFoldDB" id="A0A8H6ZC07"/>
<evidence type="ECO:0000256" key="1">
    <source>
        <dbReference type="ARBA" id="ARBA00001947"/>
    </source>
</evidence>
<dbReference type="InterPro" id="IPR006680">
    <property type="entry name" value="Amidohydro-rel"/>
</dbReference>
<evidence type="ECO:0000256" key="2">
    <source>
        <dbReference type="ARBA" id="ARBA00022723"/>
    </source>
</evidence>
<dbReference type="GO" id="GO:0019239">
    <property type="term" value="F:deaminase activity"/>
    <property type="evidence" value="ECO:0007669"/>
    <property type="project" value="TreeGrafter"/>
</dbReference>
<dbReference type="GO" id="GO:0046872">
    <property type="term" value="F:metal ion binding"/>
    <property type="evidence" value="ECO:0007669"/>
    <property type="project" value="UniProtKB-KW"/>
</dbReference>
<sequence length="448" mass="48676">MFPSIISLLVLGYSAQCATLLRGGTFITYSEATSNLEIITDGAMLFDDTIIAISDTIDGLDSHSNQANVQTVNTTGKIISPGFIDTHRHTWETLMRTLGPNVQLENYSWLFGSTGVPALVLSPEDIYISTLMGTLEGLNAGVTTTLDYAHMTWTRAHADAALQGVIDSGARIWWCYHVGPVVVSGDPYTVNASAPIDQLAHIRELAKESPFNNGLVTLGMSADPPTAEMVETAQNVSISVISAHDVEGPFGFDTTVISQVNDLIPGQPTLNSSIAFVFAHASSFNPTEARLLRQFNQYISITPESEMHYGHGHRSSYLIQDQASLGVDTQFTFSVDIISQMRIWLQSTRLGLYQETLNRFKIPSNTPMTVRQAFLLGTRNGGLALKRPDLGVLKEGAKADILVFSTDAIGLVGWSDPVAAVVLHSNIADIEDVYVDGQLVKKRRKIGC</sequence>
<feature type="chain" id="PRO_5034938136" evidence="5">
    <location>
        <begin position="18"/>
        <end position="448"/>
    </location>
</feature>
<keyword evidence="8" id="KW-1185">Reference proteome</keyword>
<evidence type="ECO:0000313" key="7">
    <source>
        <dbReference type="EMBL" id="KAF7374494.1"/>
    </source>
</evidence>
<dbReference type="PANTHER" id="PTHR11271">
    <property type="entry name" value="GUANINE DEAMINASE"/>
    <property type="match status" value="1"/>
</dbReference>